<dbReference type="EnsemblPlants" id="AES68860">
    <property type="protein sequence ID" value="AES68860"/>
    <property type="gene ID" value="MTR_3g016280"/>
</dbReference>
<dbReference type="EMBL" id="PSQE01000003">
    <property type="protein sequence ID" value="RHN65753.1"/>
    <property type="molecule type" value="Genomic_DNA"/>
</dbReference>
<dbReference type="Gramene" id="rna13638">
    <property type="protein sequence ID" value="RHN65753.1"/>
    <property type="gene ID" value="gene13638"/>
</dbReference>
<evidence type="ECO:0000313" key="4">
    <source>
        <dbReference type="EnsemblPlants" id="AES68860"/>
    </source>
</evidence>
<accession>A0A0C3VBW6</accession>
<keyword evidence="1" id="KW-1133">Transmembrane helix</keyword>
<dbReference type="AlphaFoldDB" id="G7IYU1"/>
<evidence type="ECO:0000313" key="2">
    <source>
        <dbReference type="EMBL" id="AES68860.2"/>
    </source>
</evidence>
<protein>
    <submittedName>
        <fullName evidence="2">Transmembrane protein, putative</fullName>
    </submittedName>
</protein>
<evidence type="ECO:0000256" key="1">
    <source>
        <dbReference type="SAM" id="Phobius"/>
    </source>
</evidence>
<keyword evidence="1 2" id="KW-0812">Transmembrane</keyword>
<reference evidence="2 5" key="1">
    <citation type="journal article" date="2011" name="Nature">
        <title>The Medicago genome provides insight into the evolution of rhizobial symbioses.</title>
        <authorList>
            <person name="Young N.D."/>
            <person name="Debelle F."/>
            <person name="Oldroyd G.E."/>
            <person name="Geurts R."/>
            <person name="Cannon S.B."/>
            <person name="Udvardi M.K."/>
            <person name="Benedito V.A."/>
            <person name="Mayer K.F."/>
            <person name="Gouzy J."/>
            <person name="Schoof H."/>
            <person name="Van de Peer Y."/>
            <person name="Proost S."/>
            <person name="Cook D.R."/>
            <person name="Meyers B.C."/>
            <person name="Spannagl M."/>
            <person name="Cheung F."/>
            <person name="De Mita S."/>
            <person name="Krishnakumar V."/>
            <person name="Gundlach H."/>
            <person name="Zhou S."/>
            <person name="Mudge J."/>
            <person name="Bharti A.K."/>
            <person name="Murray J.D."/>
            <person name="Naoumkina M.A."/>
            <person name="Rosen B."/>
            <person name="Silverstein K.A."/>
            <person name="Tang H."/>
            <person name="Rombauts S."/>
            <person name="Zhao P.X."/>
            <person name="Zhou P."/>
            <person name="Barbe V."/>
            <person name="Bardou P."/>
            <person name="Bechner M."/>
            <person name="Bellec A."/>
            <person name="Berger A."/>
            <person name="Berges H."/>
            <person name="Bidwell S."/>
            <person name="Bisseling T."/>
            <person name="Choisne N."/>
            <person name="Couloux A."/>
            <person name="Denny R."/>
            <person name="Deshpande S."/>
            <person name="Dai X."/>
            <person name="Doyle J.J."/>
            <person name="Dudez A.M."/>
            <person name="Farmer A.D."/>
            <person name="Fouteau S."/>
            <person name="Franken C."/>
            <person name="Gibelin C."/>
            <person name="Gish J."/>
            <person name="Goldstein S."/>
            <person name="Gonzalez A.J."/>
            <person name="Green P.J."/>
            <person name="Hallab A."/>
            <person name="Hartog M."/>
            <person name="Hua A."/>
            <person name="Humphray S.J."/>
            <person name="Jeong D.H."/>
            <person name="Jing Y."/>
            <person name="Jocker A."/>
            <person name="Kenton S.M."/>
            <person name="Kim D.J."/>
            <person name="Klee K."/>
            <person name="Lai H."/>
            <person name="Lang C."/>
            <person name="Lin S."/>
            <person name="Macmil S.L."/>
            <person name="Magdelenat G."/>
            <person name="Matthews L."/>
            <person name="McCorrison J."/>
            <person name="Monaghan E.L."/>
            <person name="Mun J.H."/>
            <person name="Najar F.Z."/>
            <person name="Nicholson C."/>
            <person name="Noirot C."/>
            <person name="O'Bleness M."/>
            <person name="Paule C.R."/>
            <person name="Poulain J."/>
            <person name="Prion F."/>
            <person name="Qin B."/>
            <person name="Qu C."/>
            <person name="Retzel E.F."/>
            <person name="Riddle C."/>
            <person name="Sallet E."/>
            <person name="Samain S."/>
            <person name="Samson N."/>
            <person name="Sanders I."/>
            <person name="Saurat O."/>
            <person name="Scarpelli C."/>
            <person name="Schiex T."/>
            <person name="Segurens B."/>
            <person name="Severin A.J."/>
            <person name="Sherrier D.J."/>
            <person name="Shi R."/>
            <person name="Sims S."/>
            <person name="Singer S.R."/>
            <person name="Sinharoy S."/>
            <person name="Sterck L."/>
            <person name="Viollet A."/>
            <person name="Wang B.B."/>
            <person name="Wang K."/>
            <person name="Wang M."/>
            <person name="Wang X."/>
            <person name="Warfsmann J."/>
            <person name="Weissenbach J."/>
            <person name="White D.D."/>
            <person name="White J.D."/>
            <person name="Wiley G.B."/>
            <person name="Wincker P."/>
            <person name="Xing Y."/>
            <person name="Yang L."/>
            <person name="Yao Z."/>
            <person name="Ying F."/>
            <person name="Zhai J."/>
            <person name="Zhou L."/>
            <person name="Zuber A."/>
            <person name="Denarie J."/>
            <person name="Dixon R.A."/>
            <person name="May G.D."/>
            <person name="Schwartz D.C."/>
            <person name="Rogers J."/>
            <person name="Quetier F."/>
            <person name="Town C.D."/>
            <person name="Roe B.A."/>
        </authorList>
    </citation>
    <scope>NUCLEOTIDE SEQUENCE [LARGE SCALE GENOMIC DNA]</scope>
    <source>
        <strain evidence="2">A17</strain>
        <strain evidence="4 5">cv. Jemalong A17</strain>
    </source>
</reference>
<reference evidence="4" key="3">
    <citation type="submission" date="2015-04" db="UniProtKB">
        <authorList>
            <consortium name="EnsemblPlants"/>
        </authorList>
    </citation>
    <scope>IDENTIFICATION</scope>
    <source>
        <strain evidence="4">cv. Jemalong A17</strain>
    </source>
</reference>
<keyword evidence="1" id="KW-0472">Membrane</keyword>
<name>G7IYU1_MEDTR</name>
<evidence type="ECO:0000313" key="5">
    <source>
        <dbReference type="Proteomes" id="UP000002051"/>
    </source>
</evidence>
<gene>
    <name evidence="2" type="ordered locus">MTR_3g016280</name>
    <name evidence="3" type="ORF">MtrunA17_Chr3g0083391</name>
</gene>
<proteinExistence type="predicted"/>
<evidence type="ECO:0000313" key="3">
    <source>
        <dbReference type="EMBL" id="RHN65753.1"/>
    </source>
</evidence>
<dbReference type="EMBL" id="CM001219">
    <property type="protein sequence ID" value="AES68860.2"/>
    <property type="molecule type" value="Genomic_DNA"/>
</dbReference>
<organism evidence="2 5">
    <name type="scientific">Medicago truncatula</name>
    <name type="common">Barrel medic</name>
    <name type="synonym">Medicago tribuloides</name>
    <dbReference type="NCBI Taxonomy" id="3880"/>
    <lineage>
        <taxon>Eukaryota</taxon>
        <taxon>Viridiplantae</taxon>
        <taxon>Streptophyta</taxon>
        <taxon>Embryophyta</taxon>
        <taxon>Tracheophyta</taxon>
        <taxon>Spermatophyta</taxon>
        <taxon>Magnoliopsida</taxon>
        <taxon>eudicotyledons</taxon>
        <taxon>Gunneridae</taxon>
        <taxon>Pentapetalae</taxon>
        <taxon>rosids</taxon>
        <taxon>fabids</taxon>
        <taxon>Fabales</taxon>
        <taxon>Fabaceae</taxon>
        <taxon>Papilionoideae</taxon>
        <taxon>50 kb inversion clade</taxon>
        <taxon>NPAAA clade</taxon>
        <taxon>Hologalegina</taxon>
        <taxon>IRL clade</taxon>
        <taxon>Trifolieae</taxon>
        <taxon>Medicago</taxon>
    </lineage>
</organism>
<accession>G7IYU1</accession>
<reference evidence="3" key="4">
    <citation type="journal article" date="2018" name="Nat. Plants">
        <title>Whole-genome landscape of Medicago truncatula symbiotic genes.</title>
        <authorList>
            <person name="Pecrix Y."/>
            <person name="Gamas P."/>
            <person name="Carrere S."/>
        </authorList>
    </citation>
    <scope>NUCLEOTIDE SEQUENCE</scope>
    <source>
        <tissue evidence="3">Leaves</tissue>
    </source>
</reference>
<dbReference type="HOGENOM" id="CLU_2593361_0_0_1"/>
<dbReference type="Proteomes" id="UP000265566">
    <property type="component" value="Chromosome 3"/>
</dbReference>
<reference evidence="2 5" key="2">
    <citation type="journal article" date="2014" name="BMC Genomics">
        <title>An improved genome release (version Mt4.0) for the model legume Medicago truncatula.</title>
        <authorList>
            <person name="Tang H."/>
            <person name="Krishnakumar V."/>
            <person name="Bidwell S."/>
            <person name="Rosen B."/>
            <person name="Chan A."/>
            <person name="Zhou S."/>
            <person name="Gentzbittel L."/>
            <person name="Childs K.L."/>
            <person name="Yandell M."/>
            <person name="Gundlach H."/>
            <person name="Mayer K.F."/>
            <person name="Schwartz D.C."/>
            <person name="Town C.D."/>
        </authorList>
    </citation>
    <scope>GENOME REANNOTATION</scope>
    <source>
        <strain evidence="4 5">cv. Jemalong A17</strain>
    </source>
</reference>
<dbReference type="Proteomes" id="UP000002051">
    <property type="component" value="Chromosome 3"/>
</dbReference>
<sequence>MAVPGRRTSLKEEDHEESNGVLCCFGKMKIGGGLILAIRTLSATVALCVVSGLLYIYVVCSSLELNYDWNGWPERAFIAC</sequence>
<dbReference type="PaxDb" id="3880-AES68860"/>
<keyword evidence="5" id="KW-1185">Reference proteome</keyword>
<feature type="transmembrane region" description="Helical" evidence="1">
    <location>
        <begin position="36"/>
        <end position="58"/>
    </location>
</feature>